<organism evidence="1 2">
    <name type="scientific">Erythrobacter rubeus</name>
    <dbReference type="NCBI Taxonomy" id="2760803"/>
    <lineage>
        <taxon>Bacteria</taxon>
        <taxon>Pseudomonadati</taxon>
        <taxon>Pseudomonadota</taxon>
        <taxon>Alphaproteobacteria</taxon>
        <taxon>Sphingomonadales</taxon>
        <taxon>Erythrobacteraceae</taxon>
        <taxon>Erythrobacter/Porphyrobacter group</taxon>
        <taxon>Erythrobacter</taxon>
    </lineage>
</organism>
<accession>A0ABR8KNC1</accession>
<gene>
    <name evidence="1" type="ORF">IB285_00715</name>
</gene>
<dbReference type="EMBL" id="JACXLC010000001">
    <property type="protein sequence ID" value="MBD2840772.1"/>
    <property type="molecule type" value="Genomic_DNA"/>
</dbReference>
<reference evidence="1 2" key="1">
    <citation type="submission" date="2020-09" db="EMBL/GenBank/DDBJ databases">
        <authorList>
            <person name="Yoon J.-W."/>
        </authorList>
    </citation>
    <scope>NUCLEOTIDE SEQUENCE [LARGE SCALE GENOMIC DNA]</scope>
    <source>
        <strain evidence="1 2">KMU-140</strain>
    </source>
</reference>
<proteinExistence type="predicted"/>
<protein>
    <submittedName>
        <fullName evidence="1">Uncharacterized protein</fullName>
    </submittedName>
</protein>
<evidence type="ECO:0000313" key="2">
    <source>
        <dbReference type="Proteomes" id="UP000635384"/>
    </source>
</evidence>
<name>A0ABR8KNC1_9SPHN</name>
<dbReference type="Proteomes" id="UP000635384">
    <property type="component" value="Unassembled WGS sequence"/>
</dbReference>
<sequence length="206" mass="23166">MAEHQTINTSTATGLLKQSGGDSALQMLEALPTTSLSDEQFELVKAIAKAPLPSPASANEQEFGMAMKLMEASLPRRKDDTDTGELKFRAYRKCLSHLPKVQLWWTVEEAIKRQRFFPTVKELLDIADEWIRSDDATKAHRLARHLVHRETNRRHIASTRKPAPPLTQDMIDKMDPALVSMGLRCGALIERDGRVIPNHETEEAST</sequence>
<evidence type="ECO:0000313" key="1">
    <source>
        <dbReference type="EMBL" id="MBD2840772.1"/>
    </source>
</evidence>
<comment type="caution">
    <text evidence="1">The sequence shown here is derived from an EMBL/GenBank/DDBJ whole genome shotgun (WGS) entry which is preliminary data.</text>
</comment>
<keyword evidence="2" id="KW-1185">Reference proteome</keyword>
<dbReference type="RefSeq" id="WP_190786376.1">
    <property type="nucleotide sequence ID" value="NZ_JACXLC010000001.1"/>
</dbReference>